<evidence type="ECO:0000313" key="3">
    <source>
        <dbReference type="Proteomes" id="UP000265800"/>
    </source>
</evidence>
<gene>
    <name evidence="2" type="ORF">Mlute_00133</name>
</gene>
<evidence type="ECO:0000256" key="1">
    <source>
        <dbReference type="SAM" id="Phobius"/>
    </source>
</evidence>
<keyword evidence="1" id="KW-1133">Transmembrane helix</keyword>
<dbReference type="Proteomes" id="UP000265800">
    <property type="component" value="Unassembled WGS sequence"/>
</dbReference>
<evidence type="ECO:0000313" key="2">
    <source>
        <dbReference type="EMBL" id="RIH90014.1"/>
    </source>
</evidence>
<feature type="transmembrane region" description="Helical" evidence="1">
    <location>
        <begin position="6"/>
        <end position="25"/>
    </location>
</feature>
<dbReference type="RefSeq" id="WP_119358854.1">
    <property type="nucleotide sequence ID" value="NZ_QWKZ01000002.1"/>
</dbReference>
<dbReference type="AlphaFoldDB" id="A0A399EZP9"/>
<keyword evidence="3" id="KW-1185">Reference proteome</keyword>
<name>A0A399EZP9_9DEIN</name>
<comment type="caution">
    <text evidence="2">The sequence shown here is derived from an EMBL/GenBank/DDBJ whole genome shotgun (WGS) entry which is preliminary data.</text>
</comment>
<sequence length="147" mass="16703">MYELLLTFHNLARWLVLLAAAYLLYRAWTGLRRRSYTPADRRAGLAYTALMDLQLLVGALLMVFSPFMASLYADPSAAMKASPSRFFLAEHWVLMLLAVVLVHLGSARVRKASSDELKQRQALLWYGLSLALVLLAIPWWRPLLRLG</sequence>
<organism evidence="2 3">
    <name type="scientific">Meiothermus luteus</name>
    <dbReference type="NCBI Taxonomy" id="2026184"/>
    <lineage>
        <taxon>Bacteria</taxon>
        <taxon>Thermotogati</taxon>
        <taxon>Deinococcota</taxon>
        <taxon>Deinococci</taxon>
        <taxon>Thermales</taxon>
        <taxon>Thermaceae</taxon>
        <taxon>Meiothermus</taxon>
    </lineage>
</organism>
<accession>A0A399EZP9</accession>
<feature type="transmembrane region" description="Helical" evidence="1">
    <location>
        <begin position="122"/>
        <end position="140"/>
    </location>
</feature>
<dbReference type="EMBL" id="QWKZ01000002">
    <property type="protein sequence ID" value="RIH90014.1"/>
    <property type="molecule type" value="Genomic_DNA"/>
</dbReference>
<evidence type="ECO:0008006" key="4">
    <source>
        <dbReference type="Google" id="ProtNLM"/>
    </source>
</evidence>
<reference evidence="2 3" key="1">
    <citation type="submission" date="2018-08" db="EMBL/GenBank/DDBJ databases">
        <title>Meiothermus luteus KCTC 52599 genome sequencing project.</title>
        <authorList>
            <person name="Da Costa M.S."/>
            <person name="Albuquerque L."/>
            <person name="Raposo P."/>
            <person name="Froufe H.J.C."/>
            <person name="Barroso C.S."/>
            <person name="Egas C."/>
        </authorList>
    </citation>
    <scope>NUCLEOTIDE SEQUENCE [LARGE SCALE GENOMIC DNA]</scope>
    <source>
        <strain evidence="2 3">KCTC 52599</strain>
    </source>
</reference>
<keyword evidence="1" id="KW-0472">Membrane</keyword>
<feature type="transmembrane region" description="Helical" evidence="1">
    <location>
        <begin position="45"/>
        <end position="72"/>
    </location>
</feature>
<dbReference type="OrthoDB" id="32788at2"/>
<feature type="transmembrane region" description="Helical" evidence="1">
    <location>
        <begin position="92"/>
        <end position="110"/>
    </location>
</feature>
<proteinExistence type="predicted"/>
<keyword evidence="1" id="KW-0812">Transmembrane</keyword>
<protein>
    <recommendedName>
        <fullName evidence="4">Prokaryotic cytochrome b561</fullName>
    </recommendedName>
</protein>